<dbReference type="EMBL" id="CP157484">
    <property type="protein sequence ID" value="XBO37559.1"/>
    <property type="molecule type" value="Genomic_DNA"/>
</dbReference>
<dbReference type="InterPro" id="IPR006171">
    <property type="entry name" value="TOPRIM_dom"/>
</dbReference>
<feature type="domain" description="DUF7146" evidence="2">
    <location>
        <begin position="66"/>
        <end position="165"/>
    </location>
</feature>
<dbReference type="AlphaFoldDB" id="A0AAU7JBW5"/>
<dbReference type="InterPro" id="IPR055570">
    <property type="entry name" value="DUF7146"/>
</dbReference>
<evidence type="ECO:0000313" key="3">
    <source>
        <dbReference type="EMBL" id="XBO37559.1"/>
    </source>
</evidence>
<name>A0AAU7JBW5_9HYPH</name>
<proteinExistence type="predicted"/>
<sequence>MSGSWRWYDFELGNGGDVLDFIQHETGGTLRDALIWAKQWRAGLPVGARHANSPAVDVDASIGRSRLRLALKIWRESVSADGTLAAAYLAQRGLSPSTATRFHAACAMKVSEGRYEPFPAMVHSMVDITTGQMRAVHRTFLSYDGRKIANIAKRVLGSSSGTAVDLCPEVEVTTGLGITEGVETGLTLVQRGWRPVWALGSAGAIARFPVLPGVEALTIFADHDMAGLSAARDCATRWLKAGRECRIIPPRSPGQDWNDVIRTTDDVSEP</sequence>
<gene>
    <name evidence="3" type="ORF">ABEG18_17760</name>
</gene>
<reference evidence="3" key="1">
    <citation type="submission" date="2024-05" db="EMBL/GenBank/DDBJ databases">
        <authorList>
            <person name="Kim S."/>
            <person name="Heo J."/>
            <person name="Choi H."/>
            <person name="Choi Y."/>
            <person name="Kwon S.-W."/>
            <person name="Kim Y."/>
        </authorList>
    </citation>
    <scope>NUCLEOTIDE SEQUENCE</scope>
    <source>
        <strain evidence="3">KACC 23698</strain>
    </source>
</reference>
<protein>
    <submittedName>
        <fullName evidence="3">Toprim domain-containing protein</fullName>
    </submittedName>
</protein>
<feature type="domain" description="Toprim" evidence="1">
    <location>
        <begin position="176"/>
        <end position="264"/>
    </location>
</feature>
<evidence type="ECO:0000259" key="2">
    <source>
        <dbReference type="Pfam" id="PF23639"/>
    </source>
</evidence>
<dbReference type="RefSeq" id="WP_406854382.1">
    <property type="nucleotide sequence ID" value="NZ_CP157484.1"/>
</dbReference>
<dbReference type="Pfam" id="PF23639">
    <property type="entry name" value="DUF7146"/>
    <property type="match status" value="1"/>
</dbReference>
<organism evidence="3">
    <name type="scientific">Alsobacter sp. KACC 23698</name>
    <dbReference type="NCBI Taxonomy" id="3149229"/>
    <lineage>
        <taxon>Bacteria</taxon>
        <taxon>Pseudomonadati</taxon>
        <taxon>Pseudomonadota</taxon>
        <taxon>Alphaproteobacteria</taxon>
        <taxon>Hyphomicrobiales</taxon>
        <taxon>Alsobacteraceae</taxon>
        <taxon>Alsobacter</taxon>
    </lineage>
</organism>
<accession>A0AAU7JBW5</accession>
<dbReference type="Pfam" id="PF13362">
    <property type="entry name" value="Toprim_3"/>
    <property type="match status" value="1"/>
</dbReference>
<evidence type="ECO:0000259" key="1">
    <source>
        <dbReference type="Pfam" id="PF13362"/>
    </source>
</evidence>
<dbReference type="Gene3D" id="3.40.1360.10">
    <property type="match status" value="1"/>
</dbReference>